<dbReference type="InterPro" id="IPR019787">
    <property type="entry name" value="Znf_PHD-finger"/>
</dbReference>
<feature type="compositionally biased region" description="Basic and acidic residues" evidence="8">
    <location>
        <begin position="1"/>
        <end position="12"/>
    </location>
</feature>
<keyword evidence="7" id="KW-0175">Coiled coil</keyword>
<reference evidence="11" key="2">
    <citation type="submission" date="2013-12" db="EMBL/GenBank/DDBJ databases">
        <title>Evolution of pathogenesis and genome organization in the Tremellales.</title>
        <authorList>
            <person name="Cuomo C."/>
            <person name="Litvintseva A."/>
            <person name="Heitman J."/>
            <person name="Chen Y."/>
            <person name="Sun S."/>
            <person name="Springer D."/>
            <person name="Dromer F."/>
            <person name="Young S."/>
            <person name="Zeng Q."/>
            <person name="Chapman S."/>
            <person name="Gujja S."/>
            <person name="Saif S."/>
            <person name="Birren B."/>
        </authorList>
    </citation>
    <scope>NUCLEOTIDE SEQUENCE [LARGE SCALE GENOMIC DNA]</scope>
    <source>
        <strain evidence="11">BCC8398</strain>
    </source>
</reference>
<feature type="compositionally biased region" description="Polar residues" evidence="8">
    <location>
        <begin position="14"/>
        <end position="27"/>
    </location>
</feature>
<feature type="compositionally biased region" description="Low complexity" evidence="8">
    <location>
        <begin position="350"/>
        <end position="373"/>
    </location>
</feature>
<reference evidence="10 11" key="1">
    <citation type="submission" date="2013-07" db="EMBL/GenBank/DDBJ databases">
        <title>The Genome Sequence of Cryptococcus heveanensis BCC8398.</title>
        <authorList>
            <consortium name="The Broad Institute Genome Sequencing Platform"/>
            <person name="Cuomo C."/>
            <person name="Litvintseva A."/>
            <person name="Chen Y."/>
            <person name="Heitman J."/>
            <person name="Sun S."/>
            <person name="Springer D."/>
            <person name="Dromer F."/>
            <person name="Young S.K."/>
            <person name="Zeng Q."/>
            <person name="Gargeya S."/>
            <person name="Fitzgerald M."/>
            <person name="Abouelleil A."/>
            <person name="Alvarado L."/>
            <person name="Berlin A.M."/>
            <person name="Chapman S.B."/>
            <person name="Dewar J."/>
            <person name="Goldberg J."/>
            <person name="Griggs A."/>
            <person name="Gujja S."/>
            <person name="Hansen M."/>
            <person name="Howarth C."/>
            <person name="Imamovic A."/>
            <person name="Larimer J."/>
            <person name="McCowan C."/>
            <person name="Murphy C."/>
            <person name="Pearson M."/>
            <person name="Priest M."/>
            <person name="Roberts A."/>
            <person name="Saif S."/>
            <person name="Shea T."/>
            <person name="Sykes S."/>
            <person name="Wortman J."/>
            <person name="Nusbaum C."/>
            <person name="Birren B."/>
        </authorList>
    </citation>
    <scope>NUCLEOTIDE SEQUENCE [LARGE SCALE GENOMIC DNA]</scope>
    <source>
        <strain evidence="10 11">BCC8398</strain>
    </source>
</reference>
<feature type="compositionally biased region" description="Polar residues" evidence="8">
    <location>
        <begin position="403"/>
        <end position="416"/>
    </location>
</feature>
<gene>
    <name evidence="10" type="ORF">I316_05654</name>
</gene>
<keyword evidence="11" id="KW-1185">Reference proteome</keyword>
<dbReference type="STRING" id="1296120.A0A1B9GP03"/>
<dbReference type="Gene3D" id="3.30.40.10">
    <property type="entry name" value="Zinc/RING finger domain, C3HC4 (zinc finger)"/>
    <property type="match status" value="1"/>
</dbReference>
<dbReference type="PANTHER" id="PTHR46174">
    <property type="entry name" value="CXXC-TYPE ZINC FINGER PROTEIN 1"/>
    <property type="match status" value="1"/>
</dbReference>
<evidence type="ECO:0000256" key="4">
    <source>
        <dbReference type="ARBA" id="ARBA00022833"/>
    </source>
</evidence>
<keyword evidence="5" id="KW-0539">Nucleus</keyword>
<feature type="region of interest" description="Disordered" evidence="8">
    <location>
        <begin position="649"/>
        <end position="673"/>
    </location>
</feature>
<organism evidence="10 11">
    <name type="scientific">Kwoniella heveanensis BCC8398</name>
    <dbReference type="NCBI Taxonomy" id="1296120"/>
    <lineage>
        <taxon>Eukaryota</taxon>
        <taxon>Fungi</taxon>
        <taxon>Dikarya</taxon>
        <taxon>Basidiomycota</taxon>
        <taxon>Agaricomycotina</taxon>
        <taxon>Tremellomycetes</taxon>
        <taxon>Tremellales</taxon>
        <taxon>Cryptococcaceae</taxon>
        <taxon>Kwoniella</taxon>
    </lineage>
</organism>
<dbReference type="AlphaFoldDB" id="A0A1B9GP03"/>
<dbReference type="GO" id="GO:0048188">
    <property type="term" value="C:Set1C/COMPASS complex"/>
    <property type="evidence" value="ECO:0007669"/>
    <property type="project" value="InterPro"/>
</dbReference>
<dbReference type="Proteomes" id="UP000092666">
    <property type="component" value="Unassembled WGS sequence"/>
</dbReference>
<dbReference type="InterPro" id="IPR001965">
    <property type="entry name" value="Znf_PHD"/>
</dbReference>
<feature type="region of interest" description="Disordered" evidence="8">
    <location>
        <begin position="237"/>
        <end position="440"/>
    </location>
</feature>
<evidence type="ECO:0000313" key="10">
    <source>
        <dbReference type="EMBL" id="OCF32733.1"/>
    </source>
</evidence>
<dbReference type="PANTHER" id="PTHR46174:SF1">
    <property type="entry name" value="CXXC-TYPE ZINC FINGER PROTEIN 1"/>
    <property type="match status" value="1"/>
</dbReference>
<keyword evidence="3 6" id="KW-0863">Zinc-finger</keyword>
<evidence type="ECO:0000256" key="5">
    <source>
        <dbReference type="ARBA" id="ARBA00023242"/>
    </source>
</evidence>
<dbReference type="GO" id="GO:0045893">
    <property type="term" value="P:positive regulation of DNA-templated transcription"/>
    <property type="evidence" value="ECO:0007669"/>
    <property type="project" value="TreeGrafter"/>
</dbReference>
<feature type="domain" description="PHD-type" evidence="9">
    <location>
        <begin position="445"/>
        <end position="499"/>
    </location>
</feature>
<sequence length="794" mass="84776">MHGLRDHGRDSAKSIGQTMTAAASSTIPKMGARYSNDRHQHHRLKGGVGLNGGGGATELFGIDADRPVLESIRQPKKEPVQCFCAGSGSAAIYIIASSIVGECRLRLVVMSDDNTKSGDHGGLAMFPRPSSPLRNTPEKARSEHDTEGEAIRVEELSGKEGRDDYGTSLDQPGGIQKRRRIDSDSGSELDLRADIGGTGQEGNILPTATIGPIQAASGDSTQVSGMRATVDLLTPPVTATAAKNDADSKMDVDDTTEDAPGDTIKAEEHGTGDESDLIEIDTTTEAALEGIAKERQKPTAPTIPNTPTPSSPAKSSTTSTSIQHAPMSAPATSSKSATSKPKAPSKKKASTPASASAAAAATSGSAPSSKKGSQAVDTAPAGGTKKGKGKGKTKVHELKASTKGRSNSLSESLPSVPTTPTRDRGTGTGSRTVESTPNPSPDKNAVYCICRKPYAEEEENITMLGCESCDNWFHPNCVGLTDEMVDLLDVYICKSCERNTHQRTIYKQVCKRDGCNKSVAGSVSKFCSPNCAFQHSHNLISGMTNKNTLKQLAKTFISYPPPQLGVNVIRHGRPETKPTHSSPKDSVVLPAIAATTTTAEIASRLLNLQTQIEQVERAMNLVKARQQLLESAIERCETLQPIALENGHDEAEQEEEIVGKRGKKKKGSNVNGVGKDDKPCGWVRLLVAENQRIQEWREHAGTRGNMEVDPSSGDGAGGQGVLEEGTCYNGRRKCDRHQGWQKTIAVSLEVELSGLERNHQNLVEYYDSLKSTTDRQQTSNAVRNEFLERKGGLR</sequence>
<evidence type="ECO:0000256" key="6">
    <source>
        <dbReference type="PROSITE-ProRule" id="PRU00146"/>
    </source>
</evidence>
<dbReference type="SMART" id="SM00249">
    <property type="entry name" value="PHD"/>
    <property type="match status" value="1"/>
</dbReference>
<dbReference type="PROSITE" id="PS01359">
    <property type="entry name" value="ZF_PHD_1"/>
    <property type="match status" value="1"/>
</dbReference>
<keyword evidence="2" id="KW-0479">Metal-binding</keyword>
<feature type="region of interest" description="Disordered" evidence="8">
    <location>
        <begin position="116"/>
        <end position="189"/>
    </location>
</feature>
<feature type="region of interest" description="Disordered" evidence="8">
    <location>
        <begin position="703"/>
        <end position="722"/>
    </location>
</feature>
<feature type="compositionally biased region" description="Basic and acidic residues" evidence="8">
    <location>
        <begin position="136"/>
        <end position="165"/>
    </location>
</feature>
<feature type="compositionally biased region" description="Low complexity" evidence="8">
    <location>
        <begin position="311"/>
        <end position="321"/>
    </location>
</feature>
<dbReference type="EMBL" id="KV700129">
    <property type="protein sequence ID" value="OCF32733.1"/>
    <property type="molecule type" value="Genomic_DNA"/>
</dbReference>
<comment type="subcellular location">
    <subcellularLocation>
        <location evidence="1">Nucleus</location>
    </subcellularLocation>
</comment>
<dbReference type="GO" id="GO:0008270">
    <property type="term" value="F:zinc ion binding"/>
    <property type="evidence" value="ECO:0007669"/>
    <property type="project" value="UniProtKB-KW"/>
</dbReference>
<dbReference type="InterPro" id="IPR019786">
    <property type="entry name" value="Zinc_finger_PHD-type_CS"/>
</dbReference>
<evidence type="ECO:0000256" key="1">
    <source>
        <dbReference type="ARBA" id="ARBA00004123"/>
    </source>
</evidence>
<dbReference type="InterPro" id="IPR037869">
    <property type="entry name" value="Spp1/CFP1"/>
</dbReference>
<evidence type="ECO:0000256" key="8">
    <source>
        <dbReference type="SAM" id="MobiDB-lite"/>
    </source>
</evidence>
<dbReference type="InterPro" id="IPR011011">
    <property type="entry name" value="Znf_FYVE_PHD"/>
</dbReference>
<proteinExistence type="predicted"/>
<dbReference type="OrthoDB" id="436852at2759"/>
<keyword evidence="4" id="KW-0862">Zinc</keyword>
<feature type="compositionally biased region" description="Low complexity" evidence="8">
    <location>
        <begin position="328"/>
        <end position="342"/>
    </location>
</feature>
<evidence type="ECO:0000313" key="11">
    <source>
        <dbReference type="Proteomes" id="UP000092666"/>
    </source>
</evidence>
<feature type="coiled-coil region" evidence="7">
    <location>
        <begin position="605"/>
        <end position="632"/>
    </location>
</feature>
<feature type="region of interest" description="Disordered" evidence="8">
    <location>
        <begin position="1"/>
        <end position="29"/>
    </location>
</feature>
<accession>A0A1B9GP03</accession>
<protein>
    <recommendedName>
        <fullName evidence="9">PHD-type domain-containing protein</fullName>
    </recommendedName>
</protein>
<dbReference type="Pfam" id="PF00628">
    <property type="entry name" value="PHD"/>
    <property type="match status" value="1"/>
</dbReference>
<dbReference type="SUPFAM" id="SSF57903">
    <property type="entry name" value="FYVE/PHD zinc finger"/>
    <property type="match status" value="1"/>
</dbReference>
<dbReference type="PROSITE" id="PS50016">
    <property type="entry name" value="ZF_PHD_2"/>
    <property type="match status" value="1"/>
</dbReference>
<dbReference type="InterPro" id="IPR013083">
    <property type="entry name" value="Znf_RING/FYVE/PHD"/>
</dbReference>
<name>A0A1B9GP03_9TREE</name>
<evidence type="ECO:0000256" key="2">
    <source>
        <dbReference type="ARBA" id="ARBA00022723"/>
    </source>
</evidence>
<evidence type="ECO:0000256" key="7">
    <source>
        <dbReference type="SAM" id="Coils"/>
    </source>
</evidence>
<evidence type="ECO:0000259" key="9">
    <source>
        <dbReference type="PROSITE" id="PS50016"/>
    </source>
</evidence>
<evidence type="ECO:0000256" key="3">
    <source>
        <dbReference type="ARBA" id="ARBA00022771"/>
    </source>
</evidence>